<dbReference type="Gene3D" id="1.20.1070.10">
    <property type="entry name" value="Rhodopsin 7-helix transmembrane proteins"/>
    <property type="match status" value="1"/>
</dbReference>
<dbReference type="PANTHER" id="PTHR31748">
    <property type="entry name" value="SERPENTINE RECEPTOR, CLASS V"/>
    <property type="match status" value="1"/>
</dbReference>
<dbReference type="Pfam" id="PF10323">
    <property type="entry name" value="7TM_GPCR_Srv"/>
    <property type="match status" value="1"/>
</dbReference>
<keyword evidence="3" id="KW-1185">Reference proteome</keyword>
<reference evidence="4" key="1">
    <citation type="submission" date="2017-02" db="UniProtKB">
        <authorList>
            <consortium name="WormBaseParasite"/>
        </authorList>
    </citation>
    <scope>IDENTIFICATION</scope>
</reference>
<proteinExistence type="predicted"/>
<feature type="transmembrane region" description="Helical" evidence="1">
    <location>
        <begin position="58"/>
        <end position="79"/>
    </location>
</feature>
<feature type="transmembrane region" description="Helical" evidence="1">
    <location>
        <begin position="99"/>
        <end position="122"/>
    </location>
</feature>
<organism evidence="4">
    <name type="scientific">Haemonchus placei</name>
    <name type="common">Barber's pole worm</name>
    <dbReference type="NCBI Taxonomy" id="6290"/>
    <lineage>
        <taxon>Eukaryota</taxon>
        <taxon>Metazoa</taxon>
        <taxon>Ecdysozoa</taxon>
        <taxon>Nematoda</taxon>
        <taxon>Chromadorea</taxon>
        <taxon>Rhabditida</taxon>
        <taxon>Rhabditina</taxon>
        <taxon>Rhabditomorpha</taxon>
        <taxon>Strongyloidea</taxon>
        <taxon>Trichostrongylidae</taxon>
        <taxon>Haemonchus</taxon>
    </lineage>
</organism>
<dbReference type="AlphaFoldDB" id="A0A0N4WCJ4"/>
<evidence type="ECO:0000313" key="2">
    <source>
        <dbReference type="EMBL" id="VDO34233.1"/>
    </source>
</evidence>
<evidence type="ECO:0000313" key="4">
    <source>
        <dbReference type="WBParaSite" id="HPLM_0000823701-mRNA-1"/>
    </source>
</evidence>
<dbReference type="Proteomes" id="UP000268014">
    <property type="component" value="Unassembled WGS sequence"/>
</dbReference>
<dbReference type="InterPro" id="IPR019426">
    <property type="entry name" value="7TM_GPCR_serpentine_rcpt_Srv"/>
</dbReference>
<dbReference type="PANTHER" id="PTHR31748:SF0">
    <property type="entry name" value="G-PROTEIN COUPLED RECEPTORS FAMILY 1 PROFILE DOMAIN-CONTAINING PROTEIN-RELATED"/>
    <property type="match status" value="1"/>
</dbReference>
<dbReference type="OMA" id="IHIFALI"/>
<protein>
    <submittedName>
        <fullName evidence="4">G_PROTEIN_RECEP_F1_2 domain-containing protein</fullName>
    </submittedName>
</protein>
<sequence length="265" mass="30369">MASPNVSDAKIHLNPQVSLVIERLLFLYWLITVPFYVMLVVFMIHAQIKKAPNLTGSFYTLCITAGIVDIVTLLNNYFGGAFPEWGWMKSVYLTLGKPYVYFYIITAWATGTMQVLSTSILATNRLWAILFPQQLHLWRGRRLVLTVVIQFLPGIVASLPILTYEVSLRETRNGGLIPLITNHRTKAVYFTVAAVFLTVNSVYLILAYSYLFFLIRKRNKIQQKCQRFPNMASTKHGRVEESGIPTLSHGFLDRFAHFDHQKNLY</sequence>
<name>A0A0N4WCJ4_HAEPC</name>
<evidence type="ECO:0000313" key="3">
    <source>
        <dbReference type="Proteomes" id="UP000268014"/>
    </source>
</evidence>
<feature type="transmembrane region" description="Helical" evidence="1">
    <location>
        <begin position="143"/>
        <end position="167"/>
    </location>
</feature>
<evidence type="ECO:0000256" key="1">
    <source>
        <dbReference type="SAM" id="Phobius"/>
    </source>
</evidence>
<gene>
    <name evidence="2" type="ORF">HPLM_LOCUS8229</name>
</gene>
<dbReference type="OrthoDB" id="5798218at2759"/>
<keyword evidence="1" id="KW-0472">Membrane</keyword>
<dbReference type="WBParaSite" id="HPLM_0000823701-mRNA-1">
    <property type="protein sequence ID" value="HPLM_0000823701-mRNA-1"/>
    <property type="gene ID" value="HPLM_0000823701"/>
</dbReference>
<accession>A0A0N4WCJ4</accession>
<dbReference type="EMBL" id="UZAF01016813">
    <property type="protein sequence ID" value="VDO34233.1"/>
    <property type="molecule type" value="Genomic_DNA"/>
</dbReference>
<keyword evidence="1" id="KW-0812">Transmembrane</keyword>
<keyword evidence="1" id="KW-1133">Transmembrane helix</keyword>
<dbReference type="SUPFAM" id="SSF81321">
    <property type="entry name" value="Family A G protein-coupled receptor-like"/>
    <property type="match status" value="1"/>
</dbReference>
<reference evidence="2 3" key="2">
    <citation type="submission" date="2018-11" db="EMBL/GenBank/DDBJ databases">
        <authorList>
            <consortium name="Pathogen Informatics"/>
        </authorList>
    </citation>
    <scope>NUCLEOTIDE SEQUENCE [LARGE SCALE GENOMIC DNA]</scope>
    <source>
        <strain evidence="2 3">MHpl1</strain>
    </source>
</reference>
<feature type="transmembrane region" description="Helical" evidence="1">
    <location>
        <begin position="187"/>
        <end position="214"/>
    </location>
</feature>
<feature type="transmembrane region" description="Helical" evidence="1">
    <location>
        <begin position="26"/>
        <end position="46"/>
    </location>
</feature>